<dbReference type="InterPro" id="IPR036621">
    <property type="entry name" value="Anticodon-bd_dom_sf"/>
</dbReference>
<dbReference type="InterPro" id="IPR033656">
    <property type="entry name" value="HisRS_anticodon"/>
</dbReference>
<dbReference type="PROSITE" id="PS50862">
    <property type="entry name" value="AA_TRNA_LIGASE_II"/>
    <property type="match status" value="1"/>
</dbReference>
<comment type="caution">
    <text evidence="11">The sequence shown here is derived from an EMBL/GenBank/DDBJ whole genome shotgun (WGS) entry which is preliminary data.</text>
</comment>
<evidence type="ECO:0000259" key="10">
    <source>
        <dbReference type="PROSITE" id="PS50862"/>
    </source>
</evidence>
<feature type="domain" description="Aminoacyl-transfer RNA synthetases class-II family profile" evidence="10">
    <location>
        <begin position="10"/>
        <end position="325"/>
    </location>
</feature>
<feature type="binding site" evidence="9">
    <location>
        <position position="114"/>
    </location>
    <ligand>
        <name>L-histidine</name>
        <dbReference type="ChEBI" id="CHEBI:57595"/>
    </ligand>
</feature>
<evidence type="ECO:0000256" key="8">
    <source>
        <dbReference type="HAMAP-Rule" id="MF_00127"/>
    </source>
</evidence>
<evidence type="ECO:0000256" key="1">
    <source>
        <dbReference type="ARBA" id="ARBA00008226"/>
    </source>
</evidence>
<dbReference type="GO" id="GO:0004821">
    <property type="term" value="F:histidine-tRNA ligase activity"/>
    <property type="evidence" value="ECO:0007669"/>
    <property type="project" value="UniProtKB-UniRule"/>
</dbReference>
<dbReference type="CDD" id="cd00773">
    <property type="entry name" value="HisRS-like_core"/>
    <property type="match status" value="1"/>
</dbReference>
<organism evidence="11 12">
    <name type="scientific">Aerophobetes bacterium</name>
    <dbReference type="NCBI Taxonomy" id="2030807"/>
    <lineage>
        <taxon>Bacteria</taxon>
        <taxon>Candidatus Aerophobota</taxon>
    </lineage>
</organism>
<dbReference type="AlphaFoldDB" id="A0A662D2S9"/>
<feature type="binding site" evidence="9">
    <location>
        <position position="128"/>
    </location>
    <ligand>
        <name>L-histidine</name>
        <dbReference type="ChEBI" id="CHEBI:57595"/>
    </ligand>
</feature>
<dbReference type="EC" id="6.1.1.21" evidence="8"/>
<evidence type="ECO:0000256" key="7">
    <source>
        <dbReference type="ARBA" id="ARBA00047639"/>
    </source>
</evidence>
<keyword evidence="3 8" id="KW-0547">Nucleotide-binding</keyword>
<evidence type="ECO:0000256" key="5">
    <source>
        <dbReference type="ARBA" id="ARBA00022917"/>
    </source>
</evidence>
<evidence type="ECO:0000313" key="11">
    <source>
        <dbReference type="EMBL" id="RLE06863.1"/>
    </source>
</evidence>
<proteinExistence type="inferred from homology"/>
<dbReference type="InterPro" id="IPR041715">
    <property type="entry name" value="HisRS-like_core"/>
</dbReference>
<comment type="similarity">
    <text evidence="1 8">Belongs to the class-II aminoacyl-tRNA synthetase family.</text>
</comment>
<dbReference type="InterPro" id="IPR006195">
    <property type="entry name" value="aa-tRNA-synth_II"/>
</dbReference>
<keyword evidence="4 8" id="KW-0067">ATP-binding</keyword>
<dbReference type="PIRSF" id="PIRSF001549">
    <property type="entry name" value="His-tRNA_synth"/>
    <property type="match status" value="1"/>
</dbReference>
<dbReference type="PANTHER" id="PTHR43707">
    <property type="entry name" value="HISTIDYL-TRNA SYNTHETASE"/>
    <property type="match status" value="1"/>
</dbReference>
<feature type="binding site" evidence="9">
    <location>
        <begin position="263"/>
        <end position="264"/>
    </location>
    <ligand>
        <name>L-histidine</name>
        <dbReference type="ChEBI" id="CHEBI:57595"/>
    </ligand>
</feature>
<sequence>MKLMMIHTPRGVEDILPQEARLYQWIEREASFLFSLYGYEEIRTPIFEKTELFLRSLGEETDVGKQMYIFEDKKGRRLCLRPEATAPVVRAYLQHKLYRELKEWKVYYTGSMFRYERPQAGRSREFRQIGIEAIGEESPHLDVEVIEMAWQFFKRIGLDNLQLQLNSIGCKKCRPSYERELRDYLEKNINSLCATCQRRYQYNILRVLDCKNEMCQSVVKGAPRIGDYLCRDCDAHFQEVRKELESFGIEFSLAPHLVRGLDYYTRTIFEITSPSLGAQDALCAGGRYDDLIEELGGPSIPAMGFAMGVERILIALRKRGEETFPRSPSLVYIATLNKEGWRAGYRLAGLLRSKGIRTQLNSSERSLSSQLKLADRREIRWVMILGDEEIKNNRVILKDMDSGAQQKLRWKELDKFSEELRKS</sequence>
<dbReference type="Pfam" id="PF13393">
    <property type="entry name" value="tRNA-synt_His"/>
    <property type="match status" value="1"/>
</dbReference>
<keyword evidence="2 8" id="KW-0436">Ligase</keyword>
<comment type="subcellular location">
    <subcellularLocation>
        <location evidence="8">Cytoplasm</location>
    </subcellularLocation>
</comment>
<dbReference type="InterPro" id="IPR004154">
    <property type="entry name" value="Anticodon-bd"/>
</dbReference>
<evidence type="ECO:0000256" key="6">
    <source>
        <dbReference type="ARBA" id="ARBA00023146"/>
    </source>
</evidence>
<comment type="catalytic activity">
    <reaction evidence="7 8">
        <text>tRNA(His) + L-histidine + ATP = L-histidyl-tRNA(His) + AMP + diphosphate + H(+)</text>
        <dbReference type="Rhea" id="RHEA:17313"/>
        <dbReference type="Rhea" id="RHEA-COMP:9665"/>
        <dbReference type="Rhea" id="RHEA-COMP:9689"/>
        <dbReference type="ChEBI" id="CHEBI:15378"/>
        <dbReference type="ChEBI" id="CHEBI:30616"/>
        <dbReference type="ChEBI" id="CHEBI:33019"/>
        <dbReference type="ChEBI" id="CHEBI:57595"/>
        <dbReference type="ChEBI" id="CHEBI:78442"/>
        <dbReference type="ChEBI" id="CHEBI:78527"/>
        <dbReference type="ChEBI" id="CHEBI:456215"/>
        <dbReference type="EC" id="6.1.1.21"/>
    </reaction>
</comment>
<comment type="subunit">
    <text evidence="8">Homodimer.</text>
</comment>
<dbReference type="Pfam" id="PF03129">
    <property type="entry name" value="HGTP_anticodon"/>
    <property type="match status" value="1"/>
</dbReference>
<dbReference type="GO" id="GO:0005524">
    <property type="term" value="F:ATP binding"/>
    <property type="evidence" value="ECO:0007669"/>
    <property type="project" value="UniProtKB-UniRule"/>
</dbReference>
<dbReference type="GO" id="GO:0006427">
    <property type="term" value="P:histidyl-tRNA aminoacylation"/>
    <property type="evidence" value="ECO:0007669"/>
    <property type="project" value="UniProtKB-UniRule"/>
</dbReference>
<reference evidence="11 12" key="1">
    <citation type="submission" date="2018-06" db="EMBL/GenBank/DDBJ databases">
        <title>Extensive metabolic versatility and redundancy in microbially diverse, dynamic hydrothermal sediments.</title>
        <authorList>
            <person name="Dombrowski N."/>
            <person name="Teske A."/>
            <person name="Baker B.J."/>
        </authorList>
    </citation>
    <scope>NUCLEOTIDE SEQUENCE [LARGE SCALE GENOMIC DNA]</scope>
    <source>
        <strain evidence="11">B7_G13</strain>
    </source>
</reference>
<feature type="binding site" evidence="9">
    <location>
        <begin position="83"/>
        <end position="85"/>
    </location>
    <ligand>
        <name>L-histidine</name>
        <dbReference type="ChEBI" id="CHEBI:57595"/>
    </ligand>
</feature>
<evidence type="ECO:0000256" key="3">
    <source>
        <dbReference type="ARBA" id="ARBA00022741"/>
    </source>
</evidence>
<gene>
    <name evidence="8" type="primary">hisS</name>
    <name evidence="11" type="ORF">DRZ78_03965</name>
</gene>
<keyword evidence="5 8" id="KW-0648">Protein biosynthesis</keyword>
<evidence type="ECO:0000256" key="2">
    <source>
        <dbReference type="ARBA" id="ARBA00022598"/>
    </source>
</evidence>
<evidence type="ECO:0000256" key="9">
    <source>
        <dbReference type="PIRSR" id="PIRSR001549-1"/>
    </source>
</evidence>
<dbReference type="HAMAP" id="MF_00127">
    <property type="entry name" value="His_tRNA_synth"/>
    <property type="match status" value="1"/>
</dbReference>
<dbReference type="SUPFAM" id="SSF52954">
    <property type="entry name" value="Class II aaRS ABD-related"/>
    <property type="match status" value="1"/>
</dbReference>
<feature type="binding site" evidence="9">
    <location>
        <position position="259"/>
    </location>
    <ligand>
        <name>L-histidine</name>
        <dbReference type="ChEBI" id="CHEBI:57595"/>
    </ligand>
</feature>
<dbReference type="CDD" id="cd00859">
    <property type="entry name" value="HisRS_anticodon"/>
    <property type="match status" value="1"/>
</dbReference>
<dbReference type="InterPro" id="IPR004516">
    <property type="entry name" value="HisRS/HisZ"/>
</dbReference>
<dbReference type="EMBL" id="QMPY01000142">
    <property type="protein sequence ID" value="RLE06863.1"/>
    <property type="molecule type" value="Genomic_DNA"/>
</dbReference>
<dbReference type="Proteomes" id="UP000277457">
    <property type="component" value="Unassembled WGS sequence"/>
</dbReference>
<evidence type="ECO:0000313" key="12">
    <source>
        <dbReference type="Proteomes" id="UP000277457"/>
    </source>
</evidence>
<keyword evidence="6 8" id="KW-0030">Aminoacyl-tRNA synthetase</keyword>
<name>A0A662D2S9_UNCAE</name>
<evidence type="ECO:0000256" key="4">
    <source>
        <dbReference type="ARBA" id="ARBA00022840"/>
    </source>
</evidence>
<dbReference type="NCBIfam" id="TIGR00442">
    <property type="entry name" value="hisS"/>
    <property type="match status" value="1"/>
</dbReference>
<dbReference type="SUPFAM" id="SSF55681">
    <property type="entry name" value="Class II aaRS and biotin synthetases"/>
    <property type="match status" value="1"/>
</dbReference>
<dbReference type="InterPro" id="IPR045864">
    <property type="entry name" value="aa-tRNA-synth_II/BPL/LPL"/>
</dbReference>
<dbReference type="Gene3D" id="3.30.930.10">
    <property type="entry name" value="Bira Bifunctional Protein, Domain 2"/>
    <property type="match status" value="1"/>
</dbReference>
<dbReference type="InterPro" id="IPR015807">
    <property type="entry name" value="His-tRNA-ligase"/>
</dbReference>
<dbReference type="Gene3D" id="3.40.50.800">
    <property type="entry name" value="Anticodon-binding domain"/>
    <property type="match status" value="1"/>
</dbReference>
<protein>
    <recommendedName>
        <fullName evidence="8">Histidine--tRNA ligase</fullName>
        <ecNumber evidence="8">6.1.1.21</ecNumber>
    </recommendedName>
    <alternativeName>
        <fullName evidence="8">Histidyl-tRNA synthetase</fullName>
        <shortName evidence="8">HisRS</shortName>
    </alternativeName>
</protein>
<keyword evidence="8" id="KW-0963">Cytoplasm</keyword>
<accession>A0A662D2S9</accession>
<feature type="binding site" evidence="9">
    <location>
        <position position="132"/>
    </location>
    <ligand>
        <name>L-histidine</name>
        <dbReference type="ChEBI" id="CHEBI:57595"/>
    </ligand>
</feature>
<dbReference type="GO" id="GO:0005737">
    <property type="term" value="C:cytoplasm"/>
    <property type="evidence" value="ECO:0007669"/>
    <property type="project" value="UniProtKB-SubCell"/>
</dbReference>
<dbReference type="PANTHER" id="PTHR43707:SF1">
    <property type="entry name" value="HISTIDINE--TRNA LIGASE, MITOCHONDRIAL-RELATED"/>
    <property type="match status" value="1"/>
</dbReference>